<evidence type="ECO:0000259" key="1">
    <source>
        <dbReference type="PROSITE" id="PS51819"/>
    </source>
</evidence>
<accession>A0A4S3M027</accession>
<dbReference type="SUPFAM" id="SSF54593">
    <property type="entry name" value="Glyoxalase/Bleomycin resistance protein/Dihydroxybiphenyl dioxygenase"/>
    <property type="match status" value="2"/>
</dbReference>
<dbReference type="PANTHER" id="PTHR33993">
    <property type="entry name" value="GLYOXALASE-RELATED"/>
    <property type="match status" value="1"/>
</dbReference>
<dbReference type="CDD" id="cd07247">
    <property type="entry name" value="SgaA_N_like"/>
    <property type="match status" value="1"/>
</dbReference>
<protein>
    <submittedName>
        <fullName evidence="2">VOC family protein</fullName>
    </submittedName>
</protein>
<feature type="domain" description="VOC" evidence="1">
    <location>
        <begin position="165"/>
        <end position="278"/>
    </location>
</feature>
<name>A0A4S3M027_9FLAO</name>
<sequence length="279" mass="30629">MYLFNQLQTGLIFFLLFGLTSITTLSEDADDPVFAENIIWHDLVTPDIYQSKAFYEAVFGWELRVIEGNGLRMGTFYSGGKPVAGVLEVPKANTAVWVKAIVISQMDERVAQAKRQGGKVLLPQAEIMGRGVQTVLESSSGEEFSFIVIKGESEMSAIEAEGENRWLWSELWSDNPEESGVFYKGVFGVTIDDKSNGGRPYWVFMSGGKPLAGMIQNPITNQGTQWVPYVQSSDPTGTVEKAEDAGAFVVLQPSPEVRNGKVGVFQDPQGALLCVQNKN</sequence>
<dbReference type="PANTHER" id="PTHR33993:SF14">
    <property type="entry name" value="GB|AAF24581.1"/>
    <property type="match status" value="1"/>
</dbReference>
<dbReference type="RefSeq" id="WP_136336419.1">
    <property type="nucleotide sequence ID" value="NZ_QXMP01000006.1"/>
</dbReference>
<dbReference type="InterPro" id="IPR037523">
    <property type="entry name" value="VOC_core"/>
</dbReference>
<evidence type="ECO:0000313" key="3">
    <source>
        <dbReference type="Proteomes" id="UP000305939"/>
    </source>
</evidence>
<evidence type="ECO:0000313" key="2">
    <source>
        <dbReference type="EMBL" id="THD66347.1"/>
    </source>
</evidence>
<dbReference type="InterPro" id="IPR052164">
    <property type="entry name" value="Anthracycline_SecMetBiosynth"/>
</dbReference>
<dbReference type="OrthoDB" id="9793039at2"/>
<comment type="caution">
    <text evidence="2">The sequence shown here is derived from an EMBL/GenBank/DDBJ whole genome shotgun (WGS) entry which is preliminary data.</text>
</comment>
<reference evidence="2 3" key="1">
    <citation type="submission" date="2019-04" db="EMBL/GenBank/DDBJ databases">
        <title>Draft genome sequence of Robertkochia marina CC-AMO-30D.</title>
        <authorList>
            <person name="Hameed A."/>
            <person name="Lin S.-Y."/>
            <person name="Shahina M."/>
            <person name="Lai W.-A."/>
            <person name="Young C.-C."/>
        </authorList>
    </citation>
    <scope>NUCLEOTIDE SEQUENCE [LARGE SCALE GENOMIC DNA]</scope>
    <source>
        <strain evidence="2 3">CC-AMO-30D</strain>
    </source>
</reference>
<dbReference type="EMBL" id="SSMC01000003">
    <property type="protein sequence ID" value="THD66347.1"/>
    <property type="molecule type" value="Genomic_DNA"/>
</dbReference>
<organism evidence="2 3">
    <name type="scientific">Robertkochia marina</name>
    <dbReference type="NCBI Taxonomy" id="1227945"/>
    <lineage>
        <taxon>Bacteria</taxon>
        <taxon>Pseudomonadati</taxon>
        <taxon>Bacteroidota</taxon>
        <taxon>Flavobacteriia</taxon>
        <taxon>Flavobacteriales</taxon>
        <taxon>Flavobacteriaceae</taxon>
        <taxon>Robertkochia</taxon>
    </lineage>
</organism>
<gene>
    <name evidence="2" type="ORF">E7Z59_11065</name>
</gene>
<dbReference type="Pfam" id="PF18029">
    <property type="entry name" value="Glyoxalase_6"/>
    <property type="match status" value="1"/>
</dbReference>
<dbReference type="Proteomes" id="UP000305939">
    <property type="component" value="Unassembled WGS sequence"/>
</dbReference>
<dbReference type="InterPro" id="IPR029068">
    <property type="entry name" value="Glyas_Bleomycin-R_OHBP_Dase"/>
</dbReference>
<dbReference type="Gene3D" id="3.10.180.10">
    <property type="entry name" value="2,3-Dihydroxybiphenyl 1,2-Dioxygenase, domain 1"/>
    <property type="match status" value="2"/>
</dbReference>
<proteinExistence type="predicted"/>
<dbReference type="AlphaFoldDB" id="A0A4S3M027"/>
<dbReference type="InterPro" id="IPR041581">
    <property type="entry name" value="Glyoxalase_6"/>
</dbReference>
<dbReference type="PROSITE" id="PS51819">
    <property type="entry name" value="VOC"/>
    <property type="match status" value="1"/>
</dbReference>
<keyword evidence="3" id="KW-1185">Reference proteome</keyword>